<dbReference type="OrthoDB" id="6514150at2759"/>
<gene>
    <name evidence="5" type="ORF">B4U79_18274</name>
</gene>
<protein>
    <submittedName>
        <fullName evidence="5">Sodium-dependent glucose transporter 1A-like protein</fullName>
    </submittedName>
</protein>
<evidence type="ECO:0000256" key="1">
    <source>
        <dbReference type="ARBA" id="ARBA00022692"/>
    </source>
</evidence>
<comment type="caution">
    <text evidence="5">The sequence shown here is derived from an EMBL/GenBank/DDBJ whole genome shotgun (WGS) entry which is preliminary data.</text>
</comment>
<keyword evidence="3 4" id="KW-0472">Membrane</keyword>
<sequence>MEFMMKDRAGIAIPGPSLLDFQISVNSTLKEIGYLLPARSLGYSFGSVLGGFVPQKMDKQPIIISCMTLSAIFLGFMPWNRTLIGLIATAVLKGLFLGIFEVLYLFFGIGAFIAPLITAPYLLPISEKKGNKTLINNYTPEDVKIHYPYAYVAIYAIIFGLLFKKKK</sequence>
<keyword evidence="6" id="KW-1185">Reference proteome</keyword>
<evidence type="ECO:0000256" key="2">
    <source>
        <dbReference type="ARBA" id="ARBA00022989"/>
    </source>
</evidence>
<name>A0A443QSX8_9ACAR</name>
<proteinExistence type="predicted"/>
<feature type="transmembrane region" description="Helical" evidence="4">
    <location>
        <begin position="145"/>
        <end position="163"/>
    </location>
</feature>
<evidence type="ECO:0000313" key="6">
    <source>
        <dbReference type="Proteomes" id="UP000285301"/>
    </source>
</evidence>
<organism evidence="5 6">
    <name type="scientific">Dinothrombium tinctorium</name>
    <dbReference type="NCBI Taxonomy" id="1965070"/>
    <lineage>
        <taxon>Eukaryota</taxon>
        <taxon>Metazoa</taxon>
        <taxon>Ecdysozoa</taxon>
        <taxon>Arthropoda</taxon>
        <taxon>Chelicerata</taxon>
        <taxon>Arachnida</taxon>
        <taxon>Acari</taxon>
        <taxon>Acariformes</taxon>
        <taxon>Trombidiformes</taxon>
        <taxon>Prostigmata</taxon>
        <taxon>Anystina</taxon>
        <taxon>Parasitengona</taxon>
        <taxon>Trombidioidea</taxon>
        <taxon>Trombidiidae</taxon>
        <taxon>Dinothrombium</taxon>
    </lineage>
</organism>
<feature type="transmembrane region" description="Helical" evidence="4">
    <location>
        <begin position="61"/>
        <end position="77"/>
    </location>
</feature>
<dbReference type="SUPFAM" id="SSF103473">
    <property type="entry name" value="MFS general substrate transporter"/>
    <property type="match status" value="1"/>
</dbReference>
<keyword evidence="5" id="KW-0762">Sugar transport</keyword>
<dbReference type="InterPro" id="IPR036259">
    <property type="entry name" value="MFS_trans_sf"/>
</dbReference>
<accession>A0A443QSX8</accession>
<feature type="transmembrane region" description="Helical" evidence="4">
    <location>
        <begin position="83"/>
        <end position="100"/>
    </location>
</feature>
<reference evidence="5 6" key="1">
    <citation type="journal article" date="2018" name="Gigascience">
        <title>Genomes of trombidid mites reveal novel predicted allergens and laterally-transferred genes associated with secondary metabolism.</title>
        <authorList>
            <person name="Dong X."/>
            <person name="Chaisiri K."/>
            <person name="Xia D."/>
            <person name="Armstrong S.D."/>
            <person name="Fang Y."/>
            <person name="Donnelly M.J."/>
            <person name="Kadowaki T."/>
            <person name="McGarry J.W."/>
            <person name="Darby A.C."/>
            <person name="Makepeace B.L."/>
        </authorList>
    </citation>
    <scope>NUCLEOTIDE SEQUENCE [LARGE SCALE GENOMIC DNA]</scope>
    <source>
        <strain evidence="5">UoL-WK</strain>
    </source>
</reference>
<dbReference type="AlphaFoldDB" id="A0A443QSX8"/>
<dbReference type="Proteomes" id="UP000285301">
    <property type="component" value="Unassembled WGS sequence"/>
</dbReference>
<keyword evidence="2 4" id="KW-1133">Transmembrane helix</keyword>
<keyword evidence="1 4" id="KW-0812">Transmembrane</keyword>
<dbReference type="EMBL" id="NCKU01004326">
    <property type="protein sequence ID" value="RWS06127.1"/>
    <property type="molecule type" value="Genomic_DNA"/>
</dbReference>
<dbReference type="Gene3D" id="1.20.1250.20">
    <property type="entry name" value="MFS general substrate transporter like domains"/>
    <property type="match status" value="1"/>
</dbReference>
<dbReference type="PANTHER" id="PTHR23121">
    <property type="entry name" value="SODIUM-DEPENDENT GLUCOSE TRANSPORTER 1"/>
    <property type="match status" value="1"/>
</dbReference>
<dbReference type="PANTHER" id="PTHR23121:SF9">
    <property type="entry name" value="SODIUM-DEPENDENT GLUCOSE TRANSPORTER 1"/>
    <property type="match status" value="1"/>
</dbReference>
<evidence type="ECO:0000256" key="4">
    <source>
        <dbReference type="SAM" id="Phobius"/>
    </source>
</evidence>
<feature type="transmembrane region" description="Helical" evidence="4">
    <location>
        <begin position="105"/>
        <end position="125"/>
    </location>
</feature>
<evidence type="ECO:0000313" key="5">
    <source>
        <dbReference type="EMBL" id="RWS06127.1"/>
    </source>
</evidence>
<keyword evidence="5" id="KW-0813">Transport</keyword>
<evidence type="ECO:0000256" key="3">
    <source>
        <dbReference type="ARBA" id="ARBA00023136"/>
    </source>
</evidence>